<dbReference type="EMBL" id="CP022541">
    <property type="protein sequence ID" value="ASP23206.1"/>
    <property type="molecule type" value="Genomic_DNA"/>
</dbReference>
<comment type="similarity">
    <text evidence="1">Belongs to the BtpA family.</text>
</comment>
<dbReference type="AlphaFoldDB" id="A0A222EAK5"/>
<dbReference type="KEGG" id="aht:ANTHELSMS3_04812"/>
<dbReference type="SUPFAM" id="SSF51366">
    <property type="entry name" value="Ribulose-phoshate binding barrel"/>
    <property type="match status" value="1"/>
</dbReference>
<dbReference type="Pfam" id="PF03437">
    <property type="entry name" value="BtpA"/>
    <property type="match status" value="1"/>
</dbReference>
<evidence type="ECO:0000256" key="1">
    <source>
        <dbReference type="ARBA" id="ARBA00006007"/>
    </source>
</evidence>
<dbReference type="InterPro" id="IPR005137">
    <property type="entry name" value="BtpA"/>
</dbReference>
<keyword evidence="3" id="KW-1185">Reference proteome</keyword>
<dbReference type="InterPro" id="IPR011060">
    <property type="entry name" value="RibuloseP-bd_barrel"/>
</dbReference>
<gene>
    <name evidence="2" type="ORF">ANTHELSMS3_04812</name>
</gene>
<proteinExistence type="inferred from homology"/>
<keyword evidence="2" id="KW-0614">Plasmid</keyword>
<dbReference type="PANTHER" id="PTHR21381:SF3">
    <property type="entry name" value="SGC REGION PROTEIN SGCQ-RELATED"/>
    <property type="match status" value="1"/>
</dbReference>
<sequence length="247" mass="26776">MTLPRNVFPIRKPIFGMLHLGGDTPEDRVRQALEEAKIMAGEGIDGLVVENYFGDADDVERVLEKLVPMDLGARVGINVLRDNSRAFSLAQKYPVAFIQIDSVCGHLKPEEDAMFASALEQQRAIVDALLFGGVRFKYQPVLSGRDEATDLRLGIARCDAIVVTSDATGQETDREKIGRFRAAAGDACSVLVGAGMTERNAADQLALADGAIVGSWLKEGHVDKGRLAPAHVRRFMAAVRTARESAQ</sequence>
<reference evidence="2 3" key="1">
    <citation type="submission" date="2017-07" db="EMBL/GenBank/DDBJ databases">
        <title>Genome Sequence of Antarctobacter heliothermus Strain SMS3 Isolated from a culture of the Diatom Skeletonema marinoi.</title>
        <authorList>
            <person name="Topel M."/>
            <person name="Pinder M.I.M."/>
            <person name="Johansson O.N."/>
            <person name="Kourtchenko O."/>
            <person name="Godhe A."/>
            <person name="Clarke A.K."/>
        </authorList>
    </citation>
    <scope>NUCLEOTIDE SEQUENCE [LARGE SCALE GENOMIC DNA]</scope>
    <source>
        <strain evidence="2 3">SMS3</strain>
        <plasmid evidence="3">Plasmid psms3-1</plasmid>
    </source>
</reference>
<name>A0A222EAK5_9RHOB</name>
<dbReference type="PANTHER" id="PTHR21381">
    <property type="entry name" value="ZGC:162297"/>
    <property type="match status" value="1"/>
</dbReference>
<dbReference type="Proteomes" id="UP000203589">
    <property type="component" value="Plasmid pSMS3-1"/>
</dbReference>
<dbReference type="RefSeq" id="WP_094037334.1">
    <property type="nucleotide sequence ID" value="NZ_CP022541.1"/>
</dbReference>
<evidence type="ECO:0000313" key="2">
    <source>
        <dbReference type="EMBL" id="ASP23206.1"/>
    </source>
</evidence>
<geneLocation type="plasmid" evidence="3">
    <name>psms3-1</name>
</geneLocation>
<evidence type="ECO:0000313" key="3">
    <source>
        <dbReference type="Proteomes" id="UP000203589"/>
    </source>
</evidence>
<accession>A0A222EAK5</accession>
<protein>
    <submittedName>
        <fullName evidence="2">BtpA family protein</fullName>
    </submittedName>
</protein>
<organism evidence="2 3">
    <name type="scientific">Antarctobacter heliothermus</name>
    <dbReference type="NCBI Taxonomy" id="74033"/>
    <lineage>
        <taxon>Bacteria</taxon>
        <taxon>Pseudomonadati</taxon>
        <taxon>Pseudomonadota</taxon>
        <taxon>Alphaproteobacteria</taxon>
        <taxon>Rhodobacterales</taxon>
        <taxon>Roseobacteraceae</taxon>
        <taxon>Antarctobacter</taxon>
    </lineage>
</organism>